<evidence type="ECO:0008006" key="4">
    <source>
        <dbReference type="Google" id="ProtNLM"/>
    </source>
</evidence>
<sequence length="219" mass="24081">MKTILRAGLIGALLATSTLAGCASTYYGAMEKIGYEKRDLLVQRVSETARSQEAAKTEFANALEAFRAVVYVEPGALESSYDSLSKSYDRSVDKADKVRSRIKDVKSVARDLFKEWNGELTEYSDPGLRQKAAEQLAETEARYDTLVMKMDAAAASMDPVLVMFHDRVLYLKHNLNARAIAALEPETAGLQSNVESLIADMERSIADADAFIAEMRPGV</sequence>
<evidence type="ECO:0000256" key="1">
    <source>
        <dbReference type="SAM" id="SignalP"/>
    </source>
</evidence>
<gene>
    <name evidence="2" type="ORF">HOC_01626</name>
</gene>
<dbReference type="PATRIC" id="fig|1280953.3.peg.328"/>
<protein>
    <recommendedName>
        <fullName evidence="4">DNA repair protein</fullName>
    </recommendedName>
</protein>
<dbReference type="AlphaFoldDB" id="A0A059GAX7"/>
<evidence type="ECO:0000313" key="2">
    <source>
        <dbReference type="EMBL" id="KDA03997.1"/>
    </source>
</evidence>
<dbReference type="eggNOG" id="ENOG502ZBMT">
    <property type="taxonomic scope" value="Bacteria"/>
</dbReference>
<dbReference type="EMBL" id="ARYL01000002">
    <property type="protein sequence ID" value="KDA03997.1"/>
    <property type="molecule type" value="Genomic_DNA"/>
</dbReference>
<dbReference type="RefSeq" id="WP_051624423.1">
    <property type="nucleotide sequence ID" value="NZ_ARYL01000002.1"/>
</dbReference>
<feature type="chain" id="PRO_5001578124" description="DNA repair protein" evidence="1">
    <location>
        <begin position="21"/>
        <end position="219"/>
    </location>
</feature>
<keyword evidence="1" id="KW-0732">Signal</keyword>
<feature type="signal peptide" evidence="1">
    <location>
        <begin position="1"/>
        <end position="20"/>
    </location>
</feature>
<evidence type="ECO:0000313" key="3">
    <source>
        <dbReference type="Proteomes" id="UP000024942"/>
    </source>
</evidence>
<dbReference type="Pfam" id="PF11172">
    <property type="entry name" value="DUF2959"/>
    <property type="match status" value="1"/>
</dbReference>
<dbReference type="PROSITE" id="PS51257">
    <property type="entry name" value="PROKAR_LIPOPROTEIN"/>
    <property type="match status" value="1"/>
</dbReference>
<keyword evidence="3" id="KW-1185">Reference proteome</keyword>
<proteinExistence type="predicted"/>
<reference evidence="2 3" key="1">
    <citation type="journal article" date="2014" name="Antonie Van Leeuwenhoek">
        <title>Hyphomonas beringensis sp. nov. and Hyphomonas chukchiensis sp. nov., isolated from surface seawater of the Bering Sea and Chukchi Sea.</title>
        <authorList>
            <person name="Li C."/>
            <person name="Lai Q."/>
            <person name="Li G."/>
            <person name="Dong C."/>
            <person name="Wang J."/>
            <person name="Liao Y."/>
            <person name="Shao Z."/>
        </authorList>
    </citation>
    <scope>NUCLEOTIDE SEQUENCE [LARGE SCALE GENOMIC DNA]</scope>
    <source>
        <strain evidence="2 3">SCH89</strain>
    </source>
</reference>
<dbReference type="OrthoDB" id="9780401at2"/>
<dbReference type="InterPro" id="IPR021342">
    <property type="entry name" value="DUF2959"/>
</dbReference>
<name>A0A059GAX7_9PROT</name>
<dbReference type="STRING" id="1280953.HOC_01626"/>
<dbReference type="Proteomes" id="UP000024942">
    <property type="component" value="Unassembled WGS sequence"/>
</dbReference>
<accession>A0A059GAX7</accession>
<comment type="caution">
    <text evidence="2">The sequence shown here is derived from an EMBL/GenBank/DDBJ whole genome shotgun (WGS) entry which is preliminary data.</text>
</comment>
<organism evidence="2 3">
    <name type="scientific">Hyphomonas oceanitis SCH89</name>
    <dbReference type="NCBI Taxonomy" id="1280953"/>
    <lineage>
        <taxon>Bacteria</taxon>
        <taxon>Pseudomonadati</taxon>
        <taxon>Pseudomonadota</taxon>
        <taxon>Alphaproteobacteria</taxon>
        <taxon>Hyphomonadales</taxon>
        <taxon>Hyphomonadaceae</taxon>
        <taxon>Hyphomonas</taxon>
    </lineage>
</organism>